<keyword evidence="4 6" id="KW-1133">Transmembrane helix</keyword>
<evidence type="ECO:0000256" key="2">
    <source>
        <dbReference type="ARBA" id="ARBA00022475"/>
    </source>
</evidence>
<feature type="transmembrane region" description="Helical" evidence="6">
    <location>
        <begin position="49"/>
        <end position="67"/>
    </location>
</feature>
<keyword evidence="3 6" id="KW-0812">Transmembrane</keyword>
<evidence type="ECO:0000256" key="1">
    <source>
        <dbReference type="ARBA" id="ARBA00004651"/>
    </source>
</evidence>
<keyword evidence="2" id="KW-1003">Cell membrane</keyword>
<sequence>MAGKNWSDLSTRQKRGITLGAVVQLVLLGAALSDIYRRPEEQIRGSKWPWVLASFVNFVGPASYFLYGRKR</sequence>
<dbReference type="GO" id="GO:0005886">
    <property type="term" value="C:plasma membrane"/>
    <property type="evidence" value="ECO:0007669"/>
    <property type="project" value="UniProtKB-SubCell"/>
</dbReference>
<protein>
    <recommendedName>
        <fullName evidence="7">Cardiolipin synthase N-terminal domain-containing protein</fullName>
    </recommendedName>
</protein>
<comment type="subcellular location">
    <subcellularLocation>
        <location evidence="1">Cell membrane</location>
        <topology evidence="1">Multi-pass membrane protein</topology>
    </subcellularLocation>
</comment>
<dbReference type="Pfam" id="PF13396">
    <property type="entry name" value="PLDc_N"/>
    <property type="match status" value="1"/>
</dbReference>
<feature type="domain" description="Cardiolipin synthase N-terminal" evidence="7">
    <location>
        <begin position="30"/>
        <end position="69"/>
    </location>
</feature>
<dbReference type="AlphaFoldDB" id="A0A6J4Q2I2"/>
<keyword evidence="5 6" id="KW-0472">Membrane</keyword>
<reference evidence="8" key="1">
    <citation type="submission" date="2020-02" db="EMBL/GenBank/DDBJ databases">
        <authorList>
            <person name="Meier V. D."/>
        </authorList>
    </citation>
    <scope>NUCLEOTIDE SEQUENCE</scope>
    <source>
        <strain evidence="8">AVDCRST_MAG01</strain>
    </source>
</reference>
<evidence type="ECO:0000259" key="7">
    <source>
        <dbReference type="Pfam" id="PF13396"/>
    </source>
</evidence>
<evidence type="ECO:0000256" key="5">
    <source>
        <dbReference type="ARBA" id="ARBA00023136"/>
    </source>
</evidence>
<organism evidence="8">
    <name type="scientific">uncultured Rubrobacteraceae bacterium</name>
    <dbReference type="NCBI Taxonomy" id="349277"/>
    <lineage>
        <taxon>Bacteria</taxon>
        <taxon>Bacillati</taxon>
        <taxon>Actinomycetota</taxon>
        <taxon>Rubrobacteria</taxon>
        <taxon>Rubrobacterales</taxon>
        <taxon>Rubrobacteraceae</taxon>
        <taxon>environmental samples</taxon>
    </lineage>
</organism>
<evidence type="ECO:0000256" key="4">
    <source>
        <dbReference type="ARBA" id="ARBA00022989"/>
    </source>
</evidence>
<name>A0A6J4Q2I2_9ACTN</name>
<dbReference type="InterPro" id="IPR027379">
    <property type="entry name" value="CLS_N"/>
</dbReference>
<proteinExistence type="predicted"/>
<accession>A0A6J4Q2I2</accession>
<gene>
    <name evidence="8" type="ORF">AVDCRST_MAG01-01-2789</name>
</gene>
<evidence type="ECO:0000313" key="8">
    <source>
        <dbReference type="EMBL" id="CAA9429005.1"/>
    </source>
</evidence>
<evidence type="ECO:0000256" key="6">
    <source>
        <dbReference type="SAM" id="Phobius"/>
    </source>
</evidence>
<dbReference type="EMBL" id="CADCUW010000373">
    <property type="protein sequence ID" value="CAA9429005.1"/>
    <property type="molecule type" value="Genomic_DNA"/>
</dbReference>
<evidence type="ECO:0000256" key="3">
    <source>
        <dbReference type="ARBA" id="ARBA00022692"/>
    </source>
</evidence>